<dbReference type="AlphaFoldDB" id="A0AAV4M0M3"/>
<organism evidence="2 3">
    <name type="scientific">Babesia caballi</name>
    <dbReference type="NCBI Taxonomy" id="5871"/>
    <lineage>
        <taxon>Eukaryota</taxon>
        <taxon>Sar</taxon>
        <taxon>Alveolata</taxon>
        <taxon>Apicomplexa</taxon>
        <taxon>Aconoidasida</taxon>
        <taxon>Piroplasmida</taxon>
        <taxon>Babesiidae</taxon>
        <taxon>Babesia</taxon>
    </lineage>
</organism>
<evidence type="ECO:0000313" key="2">
    <source>
        <dbReference type="EMBL" id="GIX64916.1"/>
    </source>
</evidence>
<accession>A0AAV4M0M3</accession>
<evidence type="ECO:0000313" key="3">
    <source>
        <dbReference type="Proteomes" id="UP001497744"/>
    </source>
</evidence>
<feature type="region of interest" description="Disordered" evidence="1">
    <location>
        <begin position="80"/>
        <end position="111"/>
    </location>
</feature>
<comment type="caution">
    <text evidence="2">The sequence shown here is derived from an EMBL/GenBank/DDBJ whole genome shotgun (WGS) entry which is preliminary data.</text>
</comment>
<dbReference type="RefSeq" id="XP_067716985.1">
    <property type="nucleotide sequence ID" value="XM_067860884.1"/>
</dbReference>
<name>A0AAV4M0M3_BABCB</name>
<sequence length="111" mass="11111">MGTKQLTDCPSNLKEAIDWILRVTGKDGGGGDGGTAGLINAVQDLLRTAGVEEINSKIAITQSLITNLAEGLATFIGYDNPGQSNNIGTDGIAVGKGGGKGPPLSPGESSS</sequence>
<proteinExistence type="predicted"/>
<dbReference type="Proteomes" id="UP001497744">
    <property type="component" value="Unassembled WGS sequence"/>
</dbReference>
<dbReference type="EMBL" id="BPLF01000004">
    <property type="protein sequence ID" value="GIX64916.1"/>
    <property type="molecule type" value="Genomic_DNA"/>
</dbReference>
<keyword evidence="3" id="KW-1185">Reference proteome</keyword>
<evidence type="ECO:0000256" key="1">
    <source>
        <dbReference type="SAM" id="MobiDB-lite"/>
    </source>
</evidence>
<gene>
    <name evidence="2" type="ORF">BcabD6B2_43510</name>
</gene>
<protein>
    <submittedName>
        <fullName evidence="2">Variant erythrocyte surface antigen-1, alpha subunit</fullName>
    </submittedName>
</protein>
<dbReference type="GeneID" id="94196397"/>
<reference evidence="2 3" key="1">
    <citation type="submission" date="2021-06" db="EMBL/GenBank/DDBJ databases">
        <title>Genome sequence of Babesia caballi.</title>
        <authorList>
            <person name="Yamagishi J."/>
            <person name="Kidaka T."/>
            <person name="Ochi A."/>
        </authorList>
    </citation>
    <scope>NUCLEOTIDE SEQUENCE [LARGE SCALE GENOMIC DNA]</scope>
    <source>
        <strain evidence="2">USDA-D6B2</strain>
    </source>
</reference>